<evidence type="ECO:0000313" key="1">
    <source>
        <dbReference type="EMBL" id="PLS27697.1"/>
    </source>
</evidence>
<accession>A0A2N5J0H6</accession>
<dbReference type="EMBL" id="NMWT01000020">
    <property type="protein sequence ID" value="PLS27697.1"/>
    <property type="molecule type" value="Genomic_DNA"/>
</dbReference>
<comment type="caution">
    <text evidence="1">The sequence shown here is derived from an EMBL/GenBank/DDBJ whole genome shotgun (WGS) entry which is preliminary data.</text>
</comment>
<organism evidence="1 2">
    <name type="scientific">Bifidobacterium parmae</name>
    <dbReference type="NCBI Taxonomy" id="361854"/>
    <lineage>
        <taxon>Bacteria</taxon>
        <taxon>Bacillati</taxon>
        <taxon>Actinomycetota</taxon>
        <taxon>Actinomycetes</taxon>
        <taxon>Bifidobacteriales</taxon>
        <taxon>Bifidobacteriaceae</taxon>
        <taxon>Bifidobacterium</taxon>
    </lineage>
</organism>
<sequence>MASLTGLYAVEEDSPEHEYLRMCDMPLPQDVMEYLQSQDGESLEDSTRLLYA</sequence>
<reference evidence="1 2" key="1">
    <citation type="submission" date="2017-07" db="EMBL/GenBank/DDBJ databases">
        <title>Bifidobacterium novel species.</title>
        <authorList>
            <person name="Lugli G.A."/>
            <person name="Milani C."/>
            <person name="Duranti S."/>
            <person name="Mangifesta M."/>
        </authorList>
    </citation>
    <scope>NUCLEOTIDE SEQUENCE [LARGE SCALE GENOMIC DNA]</scope>
    <source>
        <strain evidence="1 2">77</strain>
    </source>
</reference>
<proteinExistence type="predicted"/>
<dbReference type="Proteomes" id="UP000235034">
    <property type="component" value="Unassembled WGS sequence"/>
</dbReference>
<gene>
    <name evidence="1" type="ORF">Uis4E_1383</name>
</gene>
<dbReference type="RefSeq" id="WP_165784901.1">
    <property type="nucleotide sequence ID" value="NZ_NMWT01000020.1"/>
</dbReference>
<dbReference type="AlphaFoldDB" id="A0A2N5J0H6"/>
<protein>
    <submittedName>
        <fullName evidence="1">Uncharacterized protein</fullName>
    </submittedName>
</protein>
<name>A0A2N5J0H6_9BIFI</name>
<evidence type="ECO:0000313" key="2">
    <source>
        <dbReference type="Proteomes" id="UP000235034"/>
    </source>
</evidence>
<keyword evidence="2" id="KW-1185">Reference proteome</keyword>